<feature type="region of interest" description="Disordered" evidence="1">
    <location>
        <begin position="74"/>
        <end position="128"/>
    </location>
</feature>
<dbReference type="Proteomes" id="UP000001396">
    <property type="component" value="Unassembled WGS sequence"/>
</dbReference>
<dbReference type="EMBL" id="ADBJ01000032">
    <property type="protein sequence ID" value="EFA79706.1"/>
    <property type="molecule type" value="Genomic_DNA"/>
</dbReference>
<dbReference type="GeneID" id="31362878"/>
<accession>D3BFU6</accession>
<sequence>MDIDLIEKYNKIKDIFESGFITEHEFTNRKKELLGDQLESFEKNYKNVSGNNSDENNIPVFDYSSNAGGNSDSFNNNNYSYNENNYNSYNDSSNYNNQYNNYSTATSYDYNSTNSNNDYNSNNYDSSNNYNSSYDYNSVTPVKYTSNNLFGDDETEVVYPIKVEKKVNNLFDDDDDESPAIVEKSQPAKYAKSAFSLFDNDSDEESLPAPIPVTPAPPVPKISRVIQDRLTEKSKAKVEITYPHQVKGSYKMYKEPIDGVIAYYRTKEFLYQSKLTSLDNLSQLDMEISSKFFSKYSLQEIVLQHHEPGDNNWLTDSNSCKYVFGGKIYNIFDKNIKPGHYKIVPDSFLMYRRNGPKIFGEFEYGYSKDFPMPPQHFITHRPFSHDTYLGLSQPNFVLKSIANYDNLNQFNKKLLFINHLRMLQFKGCNMFNADRINLPTESVKLSQLIKNCIDKKECFFCKSSTYSEFLCYQHFDDKLLEKYYAVQKEMVPSNSDEVDAEIKSDDVRDYSKEPKFCYALPEDLFGSKAFRMNNKYL</sequence>
<organism evidence="2 3">
    <name type="scientific">Heterostelium pallidum (strain ATCC 26659 / Pp 5 / PN500)</name>
    <name type="common">Cellular slime mold</name>
    <name type="synonym">Polysphondylium pallidum</name>
    <dbReference type="NCBI Taxonomy" id="670386"/>
    <lineage>
        <taxon>Eukaryota</taxon>
        <taxon>Amoebozoa</taxon>
        <taxon>Evosea</taxon>
        <taxon>Eumycetozoa</taxon>
        <taxon>Dictyostelia</taxon>
        <taxon>Acytosteliales</taxon>
        <taxon>Acytosteliaceae</taxon>
        <taxon>Heterostelium</taxon>
    </lineage>
</organism>
<reference evidence="2 3" key="1">
    <citation type="journal article" date="2011" name="Genome Res.">
        <title>Phylogeny-wide analysis of social amoeba genomes highlights ancient origins for complex intercellular communication.</title>
        <authorList>
            <person name="Heidel A.J."/>
            <person name="Lawal H.M."/>
            <person name="Felder M."/>
            <person name="Schilde C."/>
            <person name="Helps N.R."/>
            <person name="Tunggal B."/>
            <person name="Rivero F."/>
            <person name="John U."/>
            <person name="Schleicher M."/>
            <person name="Eichinger L."/>
            <person name="Platzer M."/>
            <person name="Noegel A.A."/>
            <person name="Schaap P."/>
            <person name="Gloeckner G."/>
        </authorList>
    </citation>
    <scope>NUCLEOTIDE SEQUENCE [LARGE SCALE GENOMIC DNA]</scope>
    <source>
        <strain evidence="3">ATCC 26659 / Pp 5 / PN500</strain>
    </source>
</reference>
<evidence type="ECO:0000313" key="2">
    <source>
        <dbReference type="EMBL" id="EFA79706.1"/>
    </source>
</evidence>
<keyword evidence="3" id="KW-1185">Reference proteome</keyword>
<evidence type="ECO:0008006" key="4">
    <source>
        <dbReference type="Google" id="ProtNLM"/>
    </source>
</evidence>
<gene>
    <name evidence="2" type="ORF">PPL_07397</name>
</gene>
<dbReference type="AlphaFoldDB" id="D3BFU6"/>
<comment type="caution">
    <text evidence="2">The sequence shown here is derived from an EMBL/GenBank/DDBJ whole genome shotgun (WGS) entry which is preliminary data.</text>
</comment>
<dbReference type="OMA" id="HEHEYNT"/>
<evidence type="ECO:0000256" key="1">
    <source>
        <dbReference type="SAM" id="MobiDB-lite"/>
    </source>
</evidence>
<feature type="compositionally biased region" description="Polar residues" evidence="1">
    <location>
        <begin position="46"/>
        <end position="56"/>
    </location>
</feature>
<feature type="region of interest" description="Disordered" evidence="1">
    <location>
        <begin position="45"/>
        <end position="64"/>
    </location>
</feature>
<dbReference type="InParanoid" id="D3BFU6"/>
<name>D3BFU6_HETP5</name>
<proteinExistence type="predicted"/>
<protein>
    <recommendedName>
        <fullName evidence="4">SHOCT domain-containing protein</fullName>
    </recommendedName>
</protein>
<evidence type="ECO:0000313" key="3">
    <source>
        <dbReference type="Proteomes" id="UP000001396"/>
    </source>
</evidence>
<dbReference type="FunCoup" id="D3BFU6">
    <property type="interactions" value="532"/>
</dbReference>
<dbReference type="RefSeq" id="XP_020431827.1">
    <property type="nucleotide sequence ID" value="XM_020578232.1"/>
</dbReference>